<evidence type="ECO:0000256" key="4">
    <source>
        <dbReference type="ARBA" id="ARBA00022840"/>
    </source>
</evidence>
<dbReference type="EC" id="6.1.1.9" evidence="1"/>
<dbReference type="InterPro" id="IPR037118">
    <property type="entry name" value="Val-tRNA_synth_C_sf"/>
</dbReference>
<keyword evidence="6 12" id="KW-0030">Aminoacyl-tRNA synthetase</keyword>
<feature type="domain" description="Valyl-tRNA synthetase tRNA-binding arm" evidence="11">
    <location>
        <begin position="172"/>
        <end position="236"/>
    </location>
</feature>
<dbReference type="EMBL" id="UOEQ01000381">
    <property type="protein sequence ID" value="VAW21884.1"/>
    <property type="molecule type" value="Genomic_DNA"/>
</dbReference>
<keyword evidence="3" id="KW-0547">Nucleotide-binding</keyword>
<evidence type="ECO:0000256" key="7">
    <source>
        <dbReference type="ARBA" id="ARBA00029936"/>
    </source>
</evidence>
<evidence type="ECO:0000256" key="8">
    <source>
        <dbReference type="ARBA" id="ARBA00047552"/>
    </source>
</evidence>
<evidence type="ECO:0000256" key="5">
    <source>
        <dbReference type="ARBA" id="ARBA00022917"/>
    </source>
</evidence>
<keyword evidence="2 12" id="KW-0436">Ligase</keyword>
<keyword evidence="9" id="KW-0175">Coiled coil</keyword>
<feature type="coiled-coil region" evidence="9">
    <location>
        <begin position="170"/>
        <end position="197"/>
    </location>
</feature>
<dbReference type="InterPro" id="IPR013155">
    <property type="entry name" value="M/V/L/I-tRNA-synth_anticd-bd"/>
</dbReference>
<dbReference type="PANTHER" id="PTHR11946">
    <property type="entry name" value="VALYL-TRNA SYNTHETASES"/>
    <property type="match status" value="1"/>
</dbReference>
<dbReference type="InterPro" id="IPR002303">
    <property type="entry name" value="Valyl-tRNA_ligase"/>
</dbReference>
<name>A0A3B0UP26_9ZZZZ</name>
<dbReference type="GO" id="GO:0006438">
    <property type="term" value="P:valyl-tRNA aminoacylation"/>
    <property type="evidence" value="ECO:0007669"/>
    <property type="project" value="InterPro"/>
</dbReference>
<dbReference type="AlphaFoldDB" id="A0A3B0UP26"/>
<dbReference type="InterPro" id="IPR010978">
    <property type="entry name" value="tRNA-bd_arm"/>
</dbReference>
<dbReference type="Gene3D" id="1.10.730.10">
    <property type="entry name" value="Isoleucyl-tRNA Synthetase, Domain 1"/>
    <property type="match status" value="1"/>
</dbReference>
<protein>
    <recommendedName>
        <fullName evidence="1">valine--tRNA ligase</fullName>
        <ecNumber evidence="1">6.1.1.9</ecNumber>
    </recommendedName>
    <alternativeName>
        <fullName evidence="7">Valyl-tRNA synthetase</fullName>
    </alternativeName>
</protein>
<evidence type="ECO:0000313" key="12">
    <source>
        <dbReference type="EMBL" id="VAW21884.1"/>
    </source>
</evidence>
<proteinExistence type="predicted"/>
<dbReference type="Pfam" id="PF10458">
    <property type="entry name" value="Val_tRNA-synt_C"/>
    <property type="match status" value="1"/>
</dbReference>
<evidence type="ECO:0000256" key="2">
    <source>
        <dbReference type="ARBA" id="ARBA00022598"/>
    </source>
</evidence>
<feature type="domain" description="Methionyl/Valyl/Leucyl/Isoleucyl-tRNA synthetase anticodon-binding" evidence="10">
    <location>
        <begin position="2"/>
        <end position="114"/>
    </location>
</feature>
<dbReference type="InterPro" id="IPR009080">
    <property type="entry name" value="tRNAsynth_Ia_anticodon-bd"/>
</dbReference>
<sequence>GTFCDWYIELAKPTLMGEDKKLKSETRATAAFVLDQILALLHPFMPFVTEELWAQTVGEGKYRQNMLVISPWPTLSGLADENANNEINWLVDLISGIRSVRAEMNVPAGAKIPLVVTGANELSDQRIKTHHSAILRLARIEEISLAQSVPQKSAQLVLNEANFALPLGDVIDIEAEKLRLNKEIAKMDAEISQIEKKLGNQQFLAKAPAEIVTKQKLRVDELVDLRTRLAGAVAKLS</sequence>
<dbReference type="SUPFAM" id="SSF46589">
    <property type="entry name" value="tRNA-binding arm"/>
    <property type="match status" value="1"/>
</dbReference>
<keyword evidence="5" id="KW-0648">Protein biosynthesis</keyword>
<dbReference type="PANTHER" id="PTHR11946:SF93">
    <property type="entry name" value="VALINE--TRNA LIGASE, CHLOROPLASTIC_MITOCHONDRIAL 2"/>
    <property type="match status" value="1"/>
</dbReference>
<evidence type="ECO:0000256" key="3">
    <source>
        <dbReference type="ARBA" id="ARBA00022741"/>
    </source>
</evidence>
<reference evidence="12" key="1">
    <citation type="submission" date="2018-06" db="EMBL/GenBank/DDBJ databases">
        <authorList>
            <person name="Zhirakovskaya E."/>
        </authorList>
    </citation>
    <scope>NUCLEOTIDE SEQUENCE</scope>
</reference>
<organism evidence="12">
    <name type="scientific">hydrothermal vent metagenome</name>
    <dbReference type="NCBI Taxonomy" id="652676"/>
    <lineage>
        <taxon>unclassified sequences</taxon>
        <taxon>metagenomes</taxon>
        <taxon>ecological metagenomes</taxon>
    </lineage>
</organism>
<feature type="non-terminal residue" evidence="12">
    <location>
        <position position="1"/>
    </location>
</feature>
<dbReference type="FunFam" id="1.10.287.380:FF:000001">
    <property type="entry name" value="Valine--tRNA ligase"/>
    <property type="match status" value="1"/>
</dbReference>
<dbReference type="GO" id="GO:0005829">
    <property type="term" value="C:cytosol"/>
    <property type="evidence" value="ECO:0007669"/>
    <property type="project" value="TreeGrafter"/>
</dbReference>
<evidence type="ECO:0000256" key="6">
    <source>
        <dbReference type="ARBA" id="ARBA00023146"/>
    </source>
</evidence>
<dbReference type="Gene3D" id="1.10.287.380">
    <property type="entry name" value="Valyl-tRNA synthetase, C-terminal domain"/>
    <property type="match status" value="1"/>
</dbReference>
<evidence type="ECO:0000259" key="11">
    <source>
        <dbReference type="Pfam" id="PF10458"/>
    </source>
</evidence>
<evidence type="ECO:0000256" key="1">
    <source>
        <dbReference type="ARBA" id="ARBA00013169"/>
    </source>
</evidence>
<dbReference type="Pfam" id="PF08264">
    <property type="entry name" value="Anticodon_1"/>
    <property type="match status" value="1"/>
</dbReference>
<dbReference type="GO" id="GO:0004832">
    <property type="term" value="F:valine-tRNA ligase activity"/>
    <property type="evidence" value="ECO:0007669"/>
    <property type="project" value="UniProtKB-EC"/>
</dbReference>
<comment type="catalytic activity">
    <reaction evidence="8">
        <text>tRNA(Val) + L-valine + ATP = L-valyl-tRNA(Val) + AMP + diphosphate</text>
        <dbReference type="Rhea" id="RHEA:10704"/>
        <dbReference type="Rhea" id="RHEA-COMP:9672"/>
        <dbReference type="Rhea" id="RHEA-COMP:9708"/>
        <dbReference type="ChEBI" id="CHEBI:30616"/>
        <dbReference type="ChEBI" id="CHEBI:33019"/>
        <dbReference type="ChEBI" id="CHEBI:57762"/>
        <dbReference type="ChEBI" id="CHEBI:78442"/>
        <dbReference type="ChEBI" id="CHEBI:78537"/>
        <dbReference type="ChEBI" id="CHEBI:456215"/>
        <dbReference type="EC" id="6.1.1.9"/>
    </reaction>
</comment>
<gene>
    <name evidence="12" type="ORF">MNBD_ALPHA11-726</name>
</gene>
<dbReference type="GO" id="GO:0005524">
    <property type="term" value="F:ATP binding"/>
    <property type="evidence" value="ECO:0007669"/>
    <property type="project" value="UniProtKB-KW"/>
</dbReference>
<dbReference type="SUPFAM" id="SSF47323">
    <property type="entry name" value="Anticodon-binding domain of a subclass of class I aminoacyl-tRNA synthetases"/>
    <property type="match status" value="1"/>
</dbReference>
<evidence type="ECO:0000256" key="9">
    <source>
        <dbReference type="SAM" id="Coils"/>
    </source>
</evidence>
<accession>A0A3B0UP26</accession>
<keyword evidence="4" id="KW-0067">ATP-binding</keyword>
<evidence type="ECO:0000259" key="10">
    <source>
        <dbReference type="Pfam" id="PF08264"/>
    </source>
</evidence>
<dbReference type="InterPro" id="IPR019499">
    <property type="entry name" value="Val-tRNA_synth_tRNA-bd"/>
</dbReference>